<dbReference type="Proteomes" id="UP000824469">
    <property type="component" value="Unassembled WGS sequence"/>
</dbReference>
<dbReference type="Pfam" id="PF02519">
    <property type="entry name" value="Auxin_inducible"/>
    <property type="match status" value="1"/>
</dbReference>
<gene>
    <name evidence="2" type="ORF">KI387_005500</name>
</gene>
<dbReference type="EMBL" id="JAHRHJ020000002">
    <property type="protein sequence ID" value="KAH9325322.1"/>
    <property type="molecule type" value="Genomic_DNA"/>
</dbReference>
<reference evidence="2 3" key="1">
    <citation type="journal article" date="2021" name="Nat. Plants">
        <title>The Taxus genome provides insights into paclitaxel biosynthesis.</title>
        <authorList>
            <person name="Xiong X."/>
            <person name="Gou J."/>
            <person name="Liao Q."/>
            <person name="Li Y."/>
            <person name="Zhou Q."/>
            <person name="Bi G."/>
            <person name="Li C."/>
            <person name="Du R."/>
            <person name="Wang X."/>
            <person name="Sun T."/>
            <person name="Guo L."/>
            <person name="Liang H."/>
            <person name="Lu P."/>
            <person name="Wu Y."/>
            <person name="Zhang Z."/>
            <person name="Ro D.K."/>
            <person name="Shang Y."/>
            <person name="Huang S."/>
            <person name="Yan J."/>
        </authorList>
    </citation>
    <scope>NUCLEOTIDE SEQUENCE [LARGE SCALE GENOMIC DNA]</scope>
    <source>
        <strain evidence="2">Ta-2019</strain>
    </source>
</reference>
<dbReference type="PANTHER" id="PTHR31374">
    <property type="entry name" value="AUXIN-INDUCED PROTEIN-LIKE-RELATED"/>
    <property type="match status" value="1"/>
</dbReference>
<keyword evidence="3" id="KW-1185">Reference proteome</keyword>
<evidence type="ECO:0000313" key="2">
    <source>
        <dbReference type="EMBL" id="KAH9325322.1"/>
    </source>
</evidence>
<evidence type="ECO:0000313" key="3">
    <source>
        <dbReference type="Proteomes" id="UP000824469"/>
    </source>
</evidence>
<sequence>CHKSSARFLRRISRNFASPYNNSFPHHALCKIPIQLGMERSQSLEKIKQITKKLQRLGSMKNAIPFKLLRRSTDQEAEEEEQREDKFVPRDVCEGHLAIYAAKEGYFPRRFVIPLDYLKHPVFKDLLRLAEEEFGFEHRIGPLTIPCDPLQLEEIISGIKDSRRGAAQYDSLTSSLWWSSKAHFNGDKAVMVH</sequence>
<feature type="non-terminal residue" evidence="2">
    <location>
        <position position="1"/>
    </location>
</feature>
<dbReference type="AlphaFoldDB" id="A0AA38GNU3"/>
<proteinExistence type="inferred from homology"/>
<comment type="caution">
    <text evidence="2">The sequence shown here is derived from an EMBL/GenBank/DDBJ whole genome shotgun (WGS) entry which is preliminary data.</text>
</comment>
<accession>A0AA38GNU3</accession>
<comment type="similarity">
    <text evidence="1">Belongs to the ARG7 family.</text>
</comment>
<evidence type="ECO:0000256" key="1">
    <source>
        <dbReference type="ARBA" id="ARBA00006974"/>
    </source>
</evidence>
<protein>
    <submittedName>
        <fullName evidence="2">Uncharacterized protein</fullName>
    </submittedName>
</protein>
<dbReference type="PANTHER" id="PTHR31374:SF16">
    <property type="entry name" value="AUXIN-RESPONSIVE FAMILY PROTEIN"/>
    <property type="match status" value="1"/>
</dbReference>
<dbReference type="OMA" id="CMARATS"/>
<dbReference type="InterPro" id="IPR003676">
    <property type="entry name" value="SAUR_fam"/>
</dbReference>
<dbReference type="GO" id="GO:0009733">
    <property type="term" value="P:response to auxin"/>
    <property type="evidence" value="ECO:0007669"/>
    <property type="project" value="InterPro"/>
</dbReference>
<organism evidence="2 3">
    <name type="scientific">Taxus chinensis</name>
    <name type="common">Chinese yew</name>
    <name type="synonym">Taxus wallichiana var. chinensis</name>
    <dbReference type="NCBI Taxonomy" id="29808"/>
    <lineage>
        <taxon>Eukaryota</taxon>
        <taxon>Viridiplantae</taxon>
        <taxon>Streptophyta</taxon>
        <taxon>Embryophyta</taxon>
        <taxon>Tracheophyta</taxon>
        <taxon>Spermatophyta</taxon>
        <taxon>Pinopsida</taxon>
        <taxon>Pinidae</taxon>
        <taxon>Conifers II</taxon>
        <taxon>Cupressales</taxon>
        <taxon>Taxaceae</taxon>
        <taxon>Taxus</taxon>
    </lineage>
</organism>
<name>A0AA38GNU3_TAXCH</name>